<evidence type="ECO:0000259" key="3">
    <source>
        <dbReference type="PROSITE" id="PS50158"/>
    </source>
</evidence>
<feature type="compositionally biased region" description="Basic and acidic residues" evidence="2">
    <location>
        <begin position="74"/>
        <end position="84"/>
    </location>
</feature>
<dbReference type="GO" id="GO:0003676">
    <property type="term" value="F:nucleic acid binding"/>
    <property type="evidence" value="ECO:0007669"/>
    <property type="project" value="InterPro"/>
</dbReference>
<dbReference type="CDD" id="cd00303">
    <property type="entry name" value="retropepsin_like"/>
    <property type="match status" value="1"/>
</dbReference>
<evidence type="ECO:0000313" key="4">
    <source>
        <dbReference type="EMBL" id="KAJ8915310.1"/>
    </source>
</evidence>
<evidence type="ECO:0000256" key="2">
    <source>
        <dbReference type="SAM" id="MobiDB-lite"/>
    </source>
</evidence>
<dbReference type="InterPro" id="IPR001878">
    <property type="entry name" value="Znf_CCHC"/>
</dbReference>
<dbReference type="EMBL" id="JANEYG010000055">
    <property type="protein sequence ID" value="KAJ8915310.1"/>
    <property type="molecule type" value="Genomic_DNA"/>
</dbReference>
<proteinExistence type="predicted"/>
<dbReference type="PANTHER" id="PTHR33223:SF6">
    <property type="entry name" value="CCHC-TYPE DOMAIN-CONTAINING PROTEIN"/>
    <property type="match status" value="1"/>
</dbReference>
<dbReference type="GO" id="GO:0008270">
    <property type="term" value="F:zinc ion binding"/>
    <property type="evidence" value="ECO:0007669"/>
    <property type="project" value="UniProtKB-KW"/>
</dbReference>
<dbReference type="SUPFAM" id="SSF50630">
    <property type="entry name" value="Acid proteases"/>
    <property type="match status" value="1"/>
</dbReference>
<sequence>MDRSRLRSTSSSTTSSDSDSRSHRNRRRDRSESRTRSTYVTNTTCKGRRRDRSDSRTRPTNVTDTTRRCRHGRDRSESRTRFTNETDTQTRSNAHSFTPPSAPSRGNLQRLELLVERLIEHGVSSRTDSSRSNPSNNFVKPECIPEFKPGNPNLSCAKWISKIEQLGRIHHWEETTKIYHMQTRLSGLARNWYANLRSYELTWEEWKNLLLKSFPEHQDFATSLRKMLNRRKLPKESWEEYYFNKMDLIQVCDVSAKNAVSCIIDGIDDRTIQVGARAGLYETPDALYAEYLSSLSQQENVIRKATYPENAESSRKRFYSDERRDNFGGFMKRRKIGTKHEQKCYNCRQTGHMANSCPKPRLECTNCKRLGHLGKDCRRRLKSQVVSFNSSQQQDNEKYFFDCFVNGRQLKAYVDTGCGAILIREEQAKELKLKTEPSSVTITGYGASVVAVVGQTEFTIVIDRAKANVKAFVVPNMAQEVDVMIGQPFLHSPDVVMIVANGKVRIFSSHDDLGEVLHSTKGKIPLWAKTAVTVPSRTTALVAVTSRSSATGEVYIRGGLRAKPGQEHYIGECVTEADGGYVSVTNISPHDVQVSPTNILVRGVQCFEDKSFSGNSLNNFAVNVKDREPLSHTDLVYNQGLNTKQVKCLLDLINSYRCCFAQHTGELGKTDVLKMSIHLTDDKPVKLDHDRYVVEDPIGSSRSQRKYRGVVSVDKMKAFQVEVSSESNEVSDSDEN</sequence>
<gene>
    <name evidence="4" type="ORF">NQ315_014818</name>
</gene>
<evidence type="ECO:0000256" key="1">
    <source>
        <dbReference type="PROSITE-ProRule" id="PRU00047"/>
    </source>
</evidence>
<keyword evidence="1" id="KW-0862">Zinc</keyword>
<organism evidence="4 5">
    <name type="scientific">Exocentrus adspersus</name>
    <dbReference type="NCBI Taxonomy" id="1586481"/>
    <lineage>
        <taxon>Eukaryota</taxon>
        <taxon>Metazoa</taxon>
        <taxon>Ecdysozoa</taxon>
        <taxon>Arthropoda</taxon>
        <taxon>Hexapoda</taxon>
        <taxon>Insecta</taxon>
        <taxon>Pterygota</taxon>
        <taxon>Neoptera</taxon>
        <taxon>Endopterygota</taxon>
        <taxon>Coleoptera</taxon>
        <taxon>Polyphaga</taxon>
        <taxon>Cucujiformia</taxon>
        <taxon>Chrysomeloidea</taxon>
        <taxon>Cerambycidae</taxon>
        <taxon>Lamiinae</taxon>
        <taxon>Acanthocinini</taxon>
        <taxon>Exocentrus</taxon>
    </lineage>
</organism>
<dbReference type="SMART" id="SM00343">
    <property type="entry name" value="ZnF_C2HC"/>
    <property type="match status" value="2"/>
</dbReference>
<feature type="domain" description="CCHC-type" evidence="3">
    <location>
        <begin position="364"/>
        <end position="379"/>
    </location>
</feature>
<dbReference type="SUPFAM" id="SSF57756">
    <property type="entry name" value="Retrovirus zinc finger-like domains"/>
    <property type="match status" value="1"/>
</dbReference>
<dbReference type="InterPro" id="IPR036875">
    <property type="entry name" value="Znf_CCHC_sf"/>
</dbReference>
<name>A0AAV8VMN5_9CUCU</name>
<protein>
    <recommendedName>
        <fullName evidence="3">CCHC-type domain-containing protein</fullName>
    </recommendedName>
</protein>
<feature type="domain" description="CCHC-type" evidence="3">
    <location>
        <begin position="343"/>
        <end position="359"/>
    </location>
</feature>
<dbReference type="AlphaFoldDB" id="A0AAV8VMN5"/>
<reference evidence="4 5" key="1">
    <citation type="journal article" date="2023" name="Insect Mol. Biol.">
        <title>Genome sequencing provides insights into the evolution of gene families encoding plant cell wall-degrading enzymes in longhorned beetles.</title>
        <authorList>
            <person name="Shin N.R."/>
            <person name="Okamura Y."/>
            <person name="Kirsch R."/>
            <person name="Pauchet Y."/>
        </authorList>
    </citation>
    <scope>NUCLEOTIDE SEQUENCE [LARGE SCALE GENOMIC DNA]</scope>
    <source>
        <strain evidence="4">EAD_L_NR</strain>
    </source>
</reference>
<feature type="compositionally biased region" description="Polar residues" evidence="2">
    <location>
        <begin position="85"/>
        <end position="107"/>
    </location>
</feature>
<dbReference type="PANTHER" id="PTHR33223">
    <property type="entry name" value="CCHC-TYPE DOMAIN-CONTAINING PROTEIN"/>
    <property type="match status" value="1"/>
</dbReference>
<keyword evidence="1" id="KW-0479">Metal-binding</keyword>
<dbReference type="Pfam" id="PF13975">
    <property type="entry name" value="gag-asp_proteas"/>
    <property type="match status" value="1"/>
</dbReference>
<keyword evidence="1" id="KW-0863">Zinc-finger</keyword>
<feature type="region of interest" description="Disordered" evidence="2">
    <location>
        <begin position="1"/>
        <end position="107"/>
    </location>
</feature>
<feature type="compositionally biased region" description="Low complexity" evidence="2">
    <location>
        <begin position="7"/>
        <end position="17"/>
    </location>
</feature>
<dbReference type="Proteomes" id="UP001159042">
    <property type="component" value="Unassembled WGS sequence"/>
</dbReference>
<dbReference type="Gene3D" id="2.40.70.10">
    <property type="entry name" value="Acid Proteases"/>
    <property type="match status" value="1"/>
</dbReference>
<accession>A0AAV8VMN5</accession>
<keyword evidence="5" id="KW-1185">Reference proteome</keyword>
<dbReference type="InterPro" id="IPR021109">
    <property type="entry name" value="Peptidase_aspartic_dom_sf"/>
</dbReference>
<comment type="caution">
    <text evidence="4">The sequence shown here is derived from an EMBL/GenBank/DDBJ whole genome shotgun (WGS) entry which is preliminary data.</text>
</comment>
<evidence type="ECO:0000313" key="5">
    <source>
        <dbReference type="Proteomes" id="UP001159042"/>
    </source>
</evidence>
<dbReference type="Gene3D" id="4.10.60.10">
    <property type="entry name" value="Zinc finger, CCHC-type"/>
    <property type="match status" value="1"/>
</dbReference>
<dbReference type="PROSITE" id="PS50158">
    <property type="entry name" value="ZF_CCHC"/>
    <property type="match status" value="2"/>
</dbReference>
<dbReference type="Pfam" id="PF00098">
    <property type="entry name" value="zf-CCHC"/>
    <property type="match status" value="2"/>
</dbReference>